<feature type="domain" description="DUF4179" evidence="2">
    <location>
        <begin position="57"/>
        <end position="144"/>
    </location>
</feature>
<protein>
    <submittedName>
        <fullName evidence="3">DUF4179 domain-containing protein</fullName>
    </submittedName>
</protein>
<keyword evidence="1" id="KW-0812">Transmembrane</keyword>
<keyword evidence="1" id="KW-1133">Transmembrane helix</keyword>
<evidence type="ECO:0000256" key="1">
    <source>
        <dbReference type="SAM" id="Phobius"/>
    </source>
</evidence>
<evidence type="ECO:0000313" key="4">
    <source>
        <dbReference type="Proteomes" id="UP000824214"/>
    </source>
</evidence>
<feature type="transmembrane region" description="Helical" evidence="1">
    <location>
        <begin position="52"/>
        <end position="72"/>
    </location>
</feature>
<reference evidence="3" key="2">
    <citation type="submission" date="2021-04" db="EMBL/GenBank/DDBJ databases">
        <authorList>
            <person name="Gilroy R."/>
        </authorList>
    </citation>
    <scope>NUCLEOTIDE SEQUENCE</scope>
    <source>
        <strain evidence="3">ChiBcolR8-3208</strain>
    </source>
</reference>
<dbReference type="Pfam" id="PF13786">
    <property type="entry name" value="DUF4179"/>
    <property type="match status" value="1"/>
</dbReference>
<comment type="caution">
    <text evidence="3">The sequence shown here is derived from an EMBL/GenBank/DDBJ whole genome shotgun (WGS) entry which is preliminary data.</text>
</comment>
<name>A0A9D2LZK8_9FIRM</name>
<dbReference type="EMBL" id="DWXZ01000130">
    <property type="protein sequence ID" value="HJB37658.1"/>
    <property type="molecule type" value="Genomic_DNA"/>
</dbReference>
<organism evidence="3 4">
    <name type="scientific">Candidatus Acutalibacter ornithocaccae</name>
    <dbReference type="NCBI Taxonomy" id="2838416"/>
    <lineage>
        <taxon>Bacteria</taxon>
        <taxon>Bacillati</taxon>
        <taxon>Bacillota</taxon>
        <taxon>Clostridia</taxon>
        <taxon>Eubacteriales</taxon>
        <taxon>Acutalibacteraceae</taxon>
        <taxon>Acutalibacter</taxon>
    </lineage>
</organism>
<gene>
    <name evidence="3" type="ORF">H9942_06275</name>
</gene>
<evidence type="ECO:0000259" key="2">
    <source>
        <dbReference type="Pfam" id="PF13786"/>
    </source>
</evidence>
<dbReference type="AlphaFoldDB" id="A0A9D2LZK8"/>
<reference evidence="3" key="1">
    <citation type="journal article" date="2021" name="PeerJ">
        <title>Extensive microbial diversity within the chicken gut microbiome revealed by metagenomics and culture.</title>
        <authorList>
            <person name="Gilroy R."/>
            <person name="Ravi A."/>
            <person name="Getino M."/>
            <person name="Pursley I."/>
            <person name="Horton D.L."/>
            <person name="Alikhan N.F."/>
            <person name="Baker D."/>
            <person name="Gharbi K."/>
            <person name="Hall N."/>
            <person name="Watson M."/>
            <person name="Adriaenssens E.M."/>
            <person name="Foster-Nyarko E."/>
            <person name="Jarju S."/>
            <person name="Secka A."/>
            <person name="Antonio M."/>
            <person name="Oren A."/>
            <person name="Chaudhuri R.R."/>
            <person name="La Ragione R."/>
            <person name="Hildebrand F."/>
            <person name="Pallen M.J."/>
        </authorList>
    </citation>
    <scope>NUCLEOTIDE SEQUENCE</scope>
    <source>
        <strain evidence="3">ChiBcolR8-3208</strain>
    </source>
</reference>
<proteinExistence type="predicted"/>
<evidence type="ECO:0000313" key="3">
    <source>
        <dbReference type="EMBL" id="HJB37658.1"/>
    </source>
</evidence>
<keyword evidence="1" id="KW-0472">Membrane</keyword>
<accession>A0A9D2LZK8</accession>
<dbReference type="InterPro" id="IPR025436">
    <property type="entry name" value="DUF4179"/>
</dbReference>
<dbReference type="Proteomes" id="UP000824214">
    <property type="component" value="Unassembled WGS sequence"/>
</dbReference>
<sequence length="538" mass="58157">MKNKREQEAIRAYFAQEPVPVEIHNALRQACQQLPPREESPAPAAGKAWRRLGGALSTAAAAFVLLCCLNAVNPAFAESVPLLGEAFRLYNSQNKVAVGSYVGTYPQMEQPDAAAAAADAQGMELTLHESYSDGVYIHLSFALENVPERLWEDLYYLSGKVEAQVDGQKLEPTYVALYPQGESLTGSLALALPQAAEDGGELELSYQVTELERYFAMGGSSEAVEGAFSGRATITVDTSHNRTVEDFESNGTVEINWVEATPSYTKINYTIPYWGKEDCLVVNYPRLYLLDGTPVQYSLEGSDFPREATGGTLTATAFFDGLPNGTEQVVLRFYTEQATNWEPSTKAAPLWYPVSGEAREILVLAEATVDLATGTASPSQTYLDYGLSYAADYGTRYSTLSWTLPLDDRAVAGQAYMSQLAEQPGLFQQGLGLWELTYTKGGGCQAEFVLLGDAPTEALEVTVTRKGGGLLAQGTLAPADIQAGSDGGGSFYYWGAALECLPGQEPQLLDTVTVTVTQGDSQEPVFQREVSLGNRDKN</sequence>